<organism evidence="7 8">
    <name type="scientific">Oerskovia enterophila</name>
    <dbReference type="NCBI Taxonomy" id="43678"/>
    <lineage>
        <taxon>Bacteria</taxon>
        <taxon>Bacillati</taxon>
        <taxon>Actinomycetota</taxon>
        <taxon>Actinomycetes</taxon>
        <taxon>Micrococcales</taxon>
        <taxon>Cellulomonadaceae</taxon>
        <taxon>Oerskovia</taxon>
    </lineage>
</organism>
<dbReference type="EMBL" id="LRIE01000052">
    <property type="protein sequence ID" value="KZM36407.1"/>
    <property type="molecule type" value="Genomic_DNA"/>
</dbReference>
<dbReference type="RefSeq" id="WP_068707333.1">
    <property type="nucleotide sequence ID" value="NZ_LRIE01000052.1"/>
</dbReference>
<evidence type="ECO:0000256" key="2">
    <source>
        <dbReference type="ARBA" id="ARBA00022643"/>
    </source>
</evidence>
<gene>
    <name evidence="7" type="primary">msuD</name>
    <name evidence="7" type="ORF">OJAG_08740</name>
</gene>
<dbReference type="Gene3D" id="3.20.20.30">
    <property type="entry name" value="Luciferase-like domain"/>
    <property type="match status" value="1"/>
</dbReference>
<dbReference type="SUPFAM" id="SSF51679">
    <property type="entry name" value="Bacterial luciferase-like"/>
    <property type="match status" value="1"/>
</dbReference>
<dbReference type="InterPro" id="IPR036661">
    <property type="entry name" value="Luciferase-like_sf"/>
</dbReference>
<evidence type="ECO:0000256" key="3">
    <source>
        <dbReference type="ARBA" id="ARBA00023002"/>
    </source>
</evidence>
<name>A0A161XHU2_9CELL</name>
<evidence type="ECO:0000259" key="6">
    <source>
        <dbReference type="Pfam" id="PF00296"/>
    </source>
</evidence>
<accession>A0A161XHU2</accession>
<keyword evidence="3 7" id="KW-0560">Oxidoreductase</keyword>
<evidence type="ECO:0000256" key="5">
    <source>
        <dbReference type="SAM" id="MobiDB-lite"/>
    </source>
</evidence>
<dbReference type="EC" id="1.14.14.5" evidence="7"/>
<dbReference type="OrthoDB" id="9814695at2"/>
<evidence type="ECO:0000256" key="1">
    <source>
        <dbReference type="ARBA" id="ARBA00022630"/>
    </source>
</evidence>
<keyword evidence="2" id="KW-0288">FMN</keyword>
<dbReference type="STRING" id="43678.OJAG_08740"/>
<dbReference type="Pfam" id="PF00296">
    <property type="entry name" value="Bac_luciferase"/>
    <property type="match status" value="1"/>
</dbReference>
<keyword evidence="1" id="KW-0285">Flavoprotein</keyword>
<proteinExistence type="predicted"/>
<protein>
    <submittedName>
        <fullName evidence="7">Methanesulfonate monooxygenase</fullName>
        <ecNumber evidence="7">1.14.14.5</ecNumber>
    </submittedName>
</protein>
<dbReference type="InterPro" id="IPR050172">
    <property type="entry name" value="SsuD_RutA_monooxygenase"/>
</dbReference>
<evidence type="ECO:0000256" key="4">
    <source>
        <dbReference type="ARBA" id="ARBA00023033"/>
    </source>
</evidence>
<evidence type="ECO:0000313" key="8">
    <source>
        <dbReference type="Proteomes" id="UP000076447"/>
    </source>
</evidence>
<feature type="domain" description="Luciferase-like" evidence="6">
    <location>
        <begin position="21"/>
        <end position="338"/>
    </location>
</feature>
<reference evidence="7 8" key="1">
    <citation type="submission" date="2016-01" db="EMBL/GenBank/DDBJ databases">
        <title>Genome sequence of Oerskovia enterophila VJag, an agar and cellulose degrading bacterium.</title>
        <authorList>
            <person name="Poehlein A."/>
            <person name="Jag V."/>
            <person name="Bengelsdorf F."/>
            <person name="Duerre P."/>
            <person name="Daniel R."/>
        </authorList>
    </citation>
    <scope>NUCLEOTIDE SEQUENCE [LARGE SCALE GENOMIC DNA]</scope>
    <source>
        <strain evidence="7 8">VJag</strain>
    </source>
</reference>
<sequence>MTAAIHWFLPTSGDGRTVVGSSHAATTPGTAQAFRAPTLDYLTDVARTADRLGYQAVLTPTGTWCEDAWLTTAALLRETQRLHFLVAFRPGLVSPTLAAQMAATLQRFSGGRVRLNVVTGGDESEQRRFGDWLEHDERYARTAEFLAVVRGLFSGEPLDLDGQHYRIRDGRVPVPPDPAPPIYFGGSSEAALPVAAEHADVYLTWGEPPAQAKAKIDRVRELAAERGRTLRFGIRLHTISRDSSAEAWGVTEKFLEAWSPEQVAAAQAQFRSSSSTGQRRMAALNGDRFDGRSRSLEVHPGLWAGVGLVRGGAGTSLVGSHEEVADLVQEYHEAGFDEFVLSGYPHLEEAHWFAEGVRPILDQRGVTRPVGARGAVGQGDQGSGGPAGARPARDEAALRTHSVAF</sequence>
<dbReference type="AlphaFoldDB" id="A0A161XHU2"/>
<feature type="compositionally biased region" description="Gly residues" evidence="5">
    <location>
        <begin position="374"/>
        <end position="387"/>
    </location>
</feature>
<dbReference type="PANTHER" id="PTHR42847">
    <property type="entry name" value="ALKANESULFONATE MONOOXYGENASE"/>
    <property type="match status" value="1"/>
</dbReference>
<dbReference type="Proteomes" id="UP000076447">
    <property type="component" value="Unassembled WGS sequence"/>
</dbReference>
<dbReference type="InterPro" id="IPR011251">
    <property type="entry name" value="Luciferase-like_dom"/>
</dbReference>
<dbReference type="PATRIC" id="fig|43678.3.peg.915"/>
<dbReference type="CDD" id="cd01094">
    <property type="entry name" value="Alkanesulfonate_monoxygenase"/>
    <property type="match status" value="1"/>
</dbReference>
<dbReference type="PANTHER" id="PTHR42847:SF4">
    <property type="entry name" value="ALKANESULFONATE MONOOXYGENASE-RELATED"/>
    <property type="match status" value="1"/>
</dbReference>
<evidence type="ECO:0000313" key="7">
    <source>
        <dbReference type="EMBL" id="KZM36407.1"/>
    </source>
</evidence>
<keyword evidence="4 7" id="KW-0503">Monooxygenase</keyword>
<dbReference type="GO" id="GO:0008726">
    <property type="term" value="F:alkanesulfonate monooxygenase activity"/>
    <property type="evidence" value="ECO:0007669"/>
    <property type="project" value="UniProtKB-EC"/>
</dbReference>
<feature type="region of interest" description="Disordered" evidence="5">
    <location>
        <begin position="371"/>
        <end position="396"/>
    </location>
</feature>
<comment type="caution">
    <text evidence="7">The sequence shown here is derived from an EMBL/GenBank/DDBJ whole genome shotgun (WGS) entry which is preliminary data.</text>
</comment>
<dbReference type="GO" id="GO:0046306">
    <property type="term" value="P:alkanesulfonate catabolic process"/>
    <property type="evidence" value="ECO:0007669"/>
    <property type="project" value="TreeGrafter"/>
</dbReference>